<sequence>MMGDESDSSGDCFVAPRRRNFNPKPHLVRIVKSDTAGQGCEMMGDESDSSGDCFVAPRRRNFNPKPHLVRIVKSDTGNL</sequence>
<name>A0A183ESP8_9BILA</name>
<gene>
    <name evidence="1" type="ORF">GPUH_LOCUS23989</name>
</gene>
<organism evidence="3">
    <name type="scientific">Gongylonema pulchrum</name>
    <dbReference type="NCBI Taxonomy" id="637853"/>
    <lineage>
        <taxon>Eukaryota</taxon>
        <taxon>Metazoa</taxon>
        <taxon>Ecdysozoa</taxon>
        <taxon>Nematoda</taxon>
        <taxon>Chromadorea</taxon>
        <taxon>Rhabditida</taxon>
        <taxon>Spirurina</taxon>
        <taxon>Spiruromorpha</taxon>
        <taxon>Spiruroidea</taxon>
        <taxon>Gongylonematidae</taxon>
        <taxon>Gongylonema</taxon>
    </lineage>
</organism>
<evidence type="ECO:0000313" key="2">
    <source>
        <dbReference type="Proteomes" id="UP000271098"/>
    </source>
</evidence>
<protein>
    <submittedName>
        <fullName evidence="1 3">Uncharacterized protein</fullName>
    </submittedName>
</protein>
<reference evidence="3" key="1">
    <citation type="submission" date="2016-06" db="UniProtKB">
        <authorList>
            <consortium name="WormBaseParasite"/>
        </authorList>
    </citation>
    <scope>IDENTIFICATION</scope>
</reference>
<dbReference type="EMBL" id="UYRT01099645">
    <property type="protein sequence ID" value="VDN42242.1"/>
    <property type="molecule type" value="Genomic_DNA"/>
</dbReference>
<evidence type="ECO:0000313" key="1">
    <source>
        <dbReference type="EMBL" id="VDN42242.1"/>
    </source>
</evidence>
<dbReference type="WBParaSite" id="GPUH_0002401901-mRNA-1">
    <property type="protein sequence ID" value="GPUH_0002401901-mRNA-1"/>
    <property type="gene ID" value="GPUH_0002401901"/>
</dbReference>
<reference evidence="1 2" key="2">
    <citation type="submission" date="2018-11" db="EMBL/GenBank/DDBJ databases">
        <authorList>
            <consortium name="Pathogen Informatics"/>
        </authorList>
    </citation>
    <scope>NUCLEOTIDE SEQUENCE [LARGE SCALE GENOMIC DNA]</scope>
</reference>
<accession>A0A183ESP8</accession>
<evidence type="ECO:0000313" key="3">
    <source>
        <dbReference type="WBParaSite" id="GPUH_0002401901-mRNA-1"/>
    </source>
</evidence>
<dbReference type="Proteomes" id="UP000271098">
    <property type="component" value="Unassembled WGS sequence"/>
</dbReference>
<proteinExistence type="predicted"/>
<dbReference type="AlphaFoldDB" id="A0A183ESP8"/>
<keyword evidence="2" id="KW-1185">Reference proteome</keyword>